<dbReference type="GeneID" id="27691430"/>
<organism evidence="2 3">
    <name type="scientific">Spizellomyces punctatus (strain DAOM BR117)</name>
    <dbReference type="NCBI Taxonomy" id="645134"/>
    <lineage>
        <taxon>Eukaryota</taxon>
        <taxon>Fungi</taxon>
        <taxon>Fungi incertae sedis</taxon>
        <taxon>Chytridiomycota</taxon>
        <taxon>Chytridiomycota incertae sedis</taxon>
        <taxon>Chytridiomycetes</taxon>
        <taxon>Spizellomycetales</taxon>
        <taxon>Spizellomycetaceae</taxon>
        <taxon>Spizellomyces</taxon>
    </lineage>
</organism>
<feature type="compositionally biased region" description="Basic and acidic residues" evidence="1">
    <location>
        <begin position="878"/>
        <end position="906"/>
    </location>
</feature>
<dbReference type="OrthoDB" id="2147856at2759"/>
<dbReference type="OMA" id="DQQRFSG"/>
<gene>
    <name evidence="2" type="ORF">SPPG_08256</name>
</gene>
<protein>
    <submittedName>
        <fullName evidence="2">Uncharacterized protein</fullName>
    </submittedName>
</protein>
<dbReference type="RefSeq" id="XP_016604395.1">
    <property type="nucleotide sequence ID" value="XM_016756416.1"/>
</dbReference>
<sequence>MSANTESLSLRPSASEPGEVDVVNTSSAGDVFLGADSLSSRPIVTGVGEQEIPRPVPVRDAQTEAAQTSLVDTVKSTAQSVTDAVNRSGAIPKAKEVAASLGSTLASGARATGSAVSQAVNAATAPSAEVTPATTEAPQRGVVIVEVPAGTTLKTRTVDEAELSAASPSTGAPDVVSGAKSAGATAGSIAGTVAGTLATAAGMAKNAATAATNKVFGAGTTEQVSESVENAENYVADKATGAKQSTEATAESVKESAKETAESAKLSTEAGAQNLGTSIQSTAQDIKGAAAEKATNLGNSIQGTAQGVKQSAQESVQYAKENPKEATTSVLSKVGSVTGTVIGSVAGTVAAATSMATHAASMALGGSKESQVVSDFEWKPKGDVGETLYVQPAHESTAKERGEQRARDIENKAGEIYNQTTEAVVEKKDQAVAAAKNAADTIVQSQPVQATTAATAQAYDRAAETVYAAGTIAGDTAHVAYDKTAQAAAATRDVAASAGNTAAQAAKTAGHVAVDAAAATYNKAADTTKAVTDTAKNAAAATYNTAASTTKAATDTAKDVASATYDKAAVTTKAVTDTAKNAAAATYNTAASTTQAVTDTAKNAAAATYNTAASTTKAATETAKNAASATYDKAAATTGAATEYAKSAANTTAEKARDVTSGPTQSTTPITSEGHLGSPAGIAGAYGSSAPTRSEIGLSTDSAISALAVPYDQRTPAQQAAIDNALRGTTPSEIESPADDDIPLTEVTEITAITCVDAPVPESELGLDAPLATEYALADSTPSNATLDILSSYTPKGSVLPSDLTPSDLSKPPRDDASTRSIPPGGSLKERLSELDQEQTPQSTFEDQRAEPVPRPRSKESSTTNLSTNDTKSKHHASIMEKVKTKIESGVDKIFHRDHISHDSHHQVPGAAEAEPGSRRK</sequence>
<feature type="region of interest" description="Disordered" evidence="1">
    <location>
        <begin position="46"/>
        <end position="67"/>
    </location>
</feature>
<dbReference type="AlphaFoldDB" id="A0A0L0H4C4"/>
<dbReference type="Gene3D" id="6.10.140.1430">
    <property type="match status" value="2"/>
</dbReference>
<feature type="region of interest" description="Disordered" evidence="1">
    <location>
        <begin position="649"/>
        <end position="693"/>
    </location>
</feature>
<dbReference type="EMBL" id="KQ257469">
    <property type="protein sequence ID" value="KNC96355.1"/>
    <property type="molecule type" value="Genomic_DNA"/>
</dbReference>
<dbReference type="VEuPathDB" id="FungiDB:SPPG_08256"/>
<proteinExistence type="predicted"/>
<feature type="region of interest" description="Disordered" evidence="1">
    <location>
        <begin position="158"/>
        <end position="180"/>
    </location>
</feature>
<evidence type="ECO:0000256" key="1">
    <source>
        <dbReference type="SAM" id="MobiDB-lite"/>
    </source>
</evidence>
<feature type="region of interest" description="Disordered" evidence="1">
    <location>
        <begin position="1"/>
        <end position="22"/>
    </location>
</feature>
<feature type="compositionally biased region" description="Polar residues" evidence="1">
    <location>
        <begin position="661"/>
        <end position="671"/>
    </location>
</feature>
<feature type="compositionally biased region" description="Polar residues" evidence="1">
    <location>
        <begin position="861"/>
        <end position="870"/>
    </location>
</feature>
<name>A0A0L0H4C4_SPIPD</name>
<feature type="compositionally biased region" description="Polar residues" evidence="1">
    <location>
        <begin position="1"/>
        <end position="12"/>
    </location>
</feature>
<evidence type="ECO:0000313" key="2">
    <source>
        <dbReference type="EMBL" id="KNC96355.1"/>
    </source>
</evidence>
<reference evidence="2 3" key="1">
    <citation type="submission" date="2009-08" db="EMBL/GenBank/DDBJ databases">
        <title>The Genome Sequence of Spizellomyces punctatus strain DAOM BR117.</title>
        <authorList>
            <consortium name="The Broad Institute Genome Sequencing Platform"/>
            <person name="Russ C."/>
            <person name="Cuomo C."/>
            <person name="Shea T."/>
            <person name="Young S.K."/>
            <person name="Zeng Q."/>
            <person name="Koehrsen M."/>
            <person name="Haas B."/>
            <person name="Borodovsky M."/>
            <person name="Guigo R."/>
            <person name="Alvarado L."/>
            <person name="Berlin A."/>
            <person name="Bochicchio J."/>
            <person name="Borenstein D."/>
            <person name="Chapman S."/>
            <person name="Chen Z."/>
            <person name="Engels R."/>
            <person name="Freedman E."/>
            <person name="Gellesch M."/>
            <person name="Goldberg J."/>
            <person name="Griggs A."/>
            <person name="Gujja S."/>
            <person name="Heiman D."/>
            <person name="Hepburn T."/>
            <person name="Howarth C."/>
            <person name="Jen D."/>
            <person name="Larson L."/>
            <person name="Lewis B."/>
            <person name="Mehta T."/>
            <person name="Park D."/>
            <person name="Pearson M."/>
            <person name="Roberts A."/>
            <person name="Saif S."/>
            <person name="Shenoy N."/>
            <person name="Sisk P."/>
            <person name="Stolte C."/>
            <person name="Sykes S."/>
            <person name="Thomson T."/>
            <person name="Walk T."/>
            <person name="White J."/>
            <person name="Yandava C."/>
            <person name="Burger G."/>
            <person name="Gray M.W."/>
            <person name="Holland P.W.H."/>
            <person name="King N."/>
            <person name="Lang F.B.F."/>
            <person name="Roger A.J."/>
            <person name="Ruiz-Trillo I."/>
            <person name="Lander E."/>
            <person name="Nusbaum C."/>
        </authorList>
    </citation>
    <scope>NUCLEOTIDE SEQUENCE [LARGE SCALE GENOMIC DNA]</scope>
    <source>
        <strain evidence="2 3">DAOM BR117</strain>
    </source>
</reference>
<evidence type="ECO:0000313" key="3">
    <source>
        <dbReference type="Proteomes" id="UP000053201"/>
    </source>
</evidence>
<keyword evidence="3" id="KW-1185">Reference proteome</keyword>
<dbReference type="STRING" id="645134.A0A0L0H4C4"/>
<feature type="compositionally biased region" description="Basic and acidic residues" evidence="1">
    <location>
        <begin position="846"/>
        <end position="860"/>
    </location>
</feature>
<feature type="region of interest" description="Disordered" evidence="1">
    <location>
        <begin position="795"/>
        <end position="921"/>
    </location>
</feature>
<dbReference type="InParanoid" id="A0A0L0H4C4"/>
<accession>A0A0L0H4C4</accession>
<dbReference type="Proteomes" id="UP000053201">
    <property type="component" value="Unassembled WGS sequence"/>
</dbReference>